<accession>F7XK94</accession>
<reference evidence="2" key="1">
    <citation type="submission" date="2010-07" db="EMBL/GenBank/DDBJ databases">
        <title>The complete genome of Methanosalsum zhilinae DSM 4017.</title>
        <authorList>
            <consortium name="US DOE Joint Genome Institute (JGI-PGF)"/>
            <person name="Lucas S."/>
            <person name="Copeland A."/>
            <person name="Lapidus A."/>
            <person name="Glavina del Rio T."/>
            <person name="Dalin E."/>
            <person name="Tice H."/>
            <person name="Bruce D."/>
            <person name="Goodwin L."/>
            <person name="Pitluck S."/>
            <person name="Kyrpides N."/>
            <person name="Mavromatis K."/>
            <person name="Ovchinnikova G."/>
            <person name="Daligault H."/>
            <person name="Detter J.C."/>
            <person name="Han C."/>
            <person name="Tapia R."/>
            <person name="Larimer F."/>
            <person name="Land M."/>
            <person name="Hauser L."/>
            <person name="Markowitz V."/>
            <person name="Cheng J.-F."/>
            <person name="Hugenholtz P."/>
            <person name="Woyke T."/>
            <person name="Wu D."/>
            <person name="Spring S."/>
            <person name="Schueler E."/>
            <person name="Brambilla E."/>
            <person name="Klenk H.-P."/>
            <person name="Eisen J.A."/>
        </authorList>
    </citation>
    <scope>NUCLEOTIDE SEQUENCE</scope>
    <source>
        <strain evidence="2">DSM 4017</strain>
    </source>
</reference>
<gene>
    <name evidence="2" type="ordered locus">Mzhil_0693</name>
</gene>
<name>F7XK94_METZD</name>
<protein>
    <submittedName>
        <fullName evidence="2">Uncharacterized protein</fullName>
    </submittedName>
</protein>
<keyword evidence="1" id="KW-1133">Transmembrane helix</keyword>
<keyword evidence="3" id="KW-1185">Reference proteome</keyword>
<evidence type="ECO:0000313" key="3">
    <source>
        <dbReference type="Proteomes" id="UP000006622"/>
    </source>
</evidence>
<evidence type="ECO:0000256" key="1">
    <source>
        <dbReference type="SAM" id="Phobius"/>
    </source>
</evidence>
<feature type="transmembrane region" description="Helical" evidence="1">
    <location>
        <begin position="39"/>
        <end position="60"/>
    </location>
</feature>
<dbReference type="STRING" id="679901.Mzhil_0693"/>
<dbReference type="Proteomes" id="UP000006622">
    <property type="component" value="Chromosome"/>
</dbReference>
<dbReference type="HOGENOM" id="CLU_206271_0_0_2"/>
<organism evidence="2 3">
    <name type="scientific">Methanosalsum zhilinae (strain DSM 4017 / NBRC 107636 / OCM 62 / WeN5)</name>
    <name type="common">Methanohalophilus zhilinae</name>
    <dbReference type="NCBI Taxonomy" id="679901"/>
    <lineage>
        <taxon>Archaea</taxon>
        <taxon>Methanobacteriati</taxon>
        <taxon>Methanobacteriota</taxon>
        <taxon>Stenosarchaea group</taxon>
        <taxon>Methanomicrobia</taxon>
        <taxon>Methanosarcinales</taxon>
        <taxon>Methanosarcinaceae</taxon>
        <taxon>Methanosalsum</taxon>
    </lineage>
</organism>
<feature type="transmembrane region" description="Helical" evidence="1">
    <location>
        <begin position="12"/>
        <end position="33"/>
    </location>
</feature>
<keyword evidence="1" id="KW-0472">Membrane</keyword>
<dbReference type="EMBL" id="CP002101">
    <property type="protein sequence ID" value="AEH60560.1"/>
    <property type="molecule type" value="Genomic_DNA"/>
</dbReference>
<keyword evidence="1" id="KW-0812">Transmembrane</keyword>
<evidence type="ECO:0000313" key="2">
    <source>
        <dbReference type="EMBL" id="AEH60560.1"/>
    </source>
</evidence>
<sequence precursor="true">MTLKNLSKIHIQLLGFFLFSVVYLAAVNLYFMYTESQTPGFIPGTLIAGVIGYFLLGLFYDKYRE</sequence>
<dbReference type="KEGG" id="mzh:Mzhil_0693"/>
<proteinExistence type="predicted"/>
<dbReference type="AlphaFoldDB" id="F7XK94"/>